<feature type="domain" description="Mur ligase central" evidence="11">
    <location>
        <begin position="109"/>
        <end position="312"/>
    </location>
</feature>
<dbReference type="SUPFAM" id="SSF63418">
    <property type="entry name" value="MurE/MurF N-terminal domain"/>
    <property type="match status" value="1"/>
</dbReference>
<comment type="caution">
    <text evidence="7">Lacks conserved residue(s) required for the propagation of feature annotation.</text>
</comment>
<dbReference type="InterPro" id="IPR036615">
    <property type="entry name" value="Mur_ligase_C_dom_sf"/>
</dbReference>
<feature type="binding site" evidence="7">
    <location>
        <begin position="111"/>
        <end position="117"/>
    </location>
    <ligand>
        <name>ATP</name>
        <dbReference type="ChEBI" id="CHEBI:30616"/>
    </ligand>
</feature>
<dbReference type="InterPro" id="IPR036565">
    <property type="entry name" value="Mur-like_cat_sf"/>
</dbReference>
<dbReference type="InterPro" id="IPR004101">
    <property type="entry name" value="Mur_ligase_C"/>
</dbReference>
<dbReference type="HAMAP" id="MF_00208">
    <property type="entry name" value="MurE"/>
    <property type="match status" value="1"/>
</dbReference>
<dbReference type="PANTHER" id="PTHR23135">
    <property type="entry name" value="MUR LIGASE FAMILY MEMBER"/>
    <property type="match status" value="1"/>
</dbReference>
<dbReference type="SUPFAM" id="SSF53244">
    <property type="entry name" value="MurD-like peptide ligases, peptide-binding domain"/>
    <property type="match status" value="1"/>
</dbReference>
<accession>A0ABP8QAZ5</accession>
<reference evidence="13" key="1">
    <citation type="journal article" date="2019" name="Int. J. Syst. Evol. Microbiol.">
        <title>The Global Catalogue of Microorganisms (GCM) 10K type strain sequencing project: providing services to taxonomists for standard genome sequencing and annotation.</title>
        <authorList>
            <consortium name="The Broad Institute Genomics Platform"/>
            <consortium name="The Broad Institute Genome Sequencing Center for Infectious Disease"/>
            <person name="Wu L."/>
            <person name="Ma J."/>
        </authorList>
    </citation>
    <scope>NUCLEOTIDE SEQUENCE [LARGE SCALE GENOMIC DNA]</scope>
    <source>
        <strain evidence="13">JCM 32226</strain>
    </source>
</reference>
<dbReference type="Gene3D" id="3.40.1190.10">
    <property type="entry name" value="Mur-like, catalytic domain"/>
    <property type="match status" value="1"/>
</dbReference>
<sequence length="489" mass="52027">MSLTLDALLKPFSLVAPVVPLRQLTLDSRAVQPGDLFIALNGHQLDGRRFIPDAVARGAAAVLFEGGDDFAPAPQAIPQLAMADLPRQLSALAGRFYGEPASQLQLVGVTGTNGKSTTTQLIAQWRSLLGGTAGVMGTLGNGLFGQLTPSENTTASALAIQQTLADLLGQGADLVAMEVSSHGLVQHRVAALPFSVALFTNLSRDHLDYHGDMASYAAAKRRLFSQVAAHDSVINRDDAVGAQWLAEMPQAVAFGMGDWQPEPGRRFLQVVSTEFSERGLTARITSSWGNGVLSAPLLGRFNVANLLGALGCLLVLGYDLKALLATAPQLSPVTGRMECFGGGSQPLVVVDYAHTPDGLEQALLAARLHCRGRLWCLVGCGGDRDNGKRPLMAAIGERLSDRLILTDDNPRNEDPAVIMAQMQAGLQRPEAAQVIHSRAEAIRLALDEAAAGDLVLVAGKGHEDYQIIGKQKMPYSDRDTVRQLLEVRS</sequence>
<dbReference type="RefSeq" id="WP_345012951.1">
    <property type="nucleotide sequence ID" value="NZ_BAABFC010000013.1"/>
</dbReference>
<dbReference type="PANTHER" id="PTHR23135:SF4">
    <property type="entry name" value="UDP-N-ACETYLMURAMOYL-L-ALANYL-D-GLUTAMATE--2,6-DIAMINOPIMELATE LIGASE MURE HOMOLOG, CHLOROPLASTIC"/>
    <property type="match status" value="1"/>
</dbReference>
<keyword evidence="7" id="KW-0547">Nucleotide-binding</keyword>
<keyword evidence="7 12" id="KW-0436">Ligase</keyword>
<feature type="binding site" evidence="7">
    <location>
        <position position="28"/>
    </location>
    <ligand>
        <name>UDP-N-acetyl-alpha-D-muramoyl-L-alanyl-D-glutamate</name>
        <dbReference type="ChEBI" id="CHEBI:83900"/>
    </ligand>
</feature>
<feature type="short sequence motif" description="Meso-diaminopimelate recognition motif" evidence="7">
    <location>
        <begin position="408"/>
        <end position="411"/>
    </location>
</feature>
<feature type="binding site" evidence="7">
    <location>
        <position position="459"/>
    </location>
    <ligand>
        <name>meso-2,6-diaminopimelate</name>
        <dbReference type="ChEBI" id="CHEBI:57791"/>
    </ligand>
</feature>
<keyword evidence="4 7" id="KW-0573">Peptidoglycan synthesis</keyword>
<feature type="domain" description="Mur ligase C-terminal" evidence="10">
    <location>
        <begin position="335"/>
        <end position="461"/>
    </location>
</feature>
<dbReference type="Gene3D" id="3.90.190.20">
    <property type="entry name" value="Mur ligase, C-terminal domain"/>
    <property type="match status" value="1"/>
</dbReference>
<dbReference type="Pfam" id="PF01225">
    <property type="entry name" value="Mur_ligase"/>
    <property type="match status" value="1"/>
</dbReference>
<comment type="similarity">
    <text evidence="1 7">Belongs to the MurCDEF family. MurE subfamily.</text>
</comment>
<proteinExistence type="inferred from homology"/>
<dbReference type="NCBIfam" id="NF001123">
    <property type="entry name" value="PRK00139.1-1"/>
    <property type="match status" value="1"/>
</dbReference>
<keyword evidence="13" id="KW-1185">Reference proteome</keyword>
<evidence type="ECO:0000259" key="10">
    <source>
        <dbReference type="Pfam" id="PF02875"/>
    </source>
</evidence>
<evidence type="ECO:0000313" key="13">
    <source>
        <dbReference type="Proteomes" id="UP001501321"/>
    </source>
</evidence>
<keyword evidence="2 7" id="KW-0132">Cell division</keyword>
<dbReference type="Pfam" id="PF02875">
    <property type="entry name" value="Mur_ligase_C"/>
    <property type="match status" value="1"/>
</dbReference>
<evidence type="ECO:0000256" key="6">
    <source>
        <dbReference type="ARBA" id="ARBA00023316"/>
    </source>
</evidence>
<evidence type="ECO:0000313" key="12">
    <source>
        <dbReference type="EMBL" id="GAA4500242.1"/>
    </source>
</evidence>
<comment type="PTM">
    <text evidence="7">Carboxylation is probably crucial for Mg(2+) binding and, consequently, for the gamma-phosphate positioning of ATP.</text>
</comment>
<evidence type="ECO:0000256" key="3">
    <source>
        <dbReference type="ARBA" id="ARBA00022960"/>
    </source>
</evidence>
<evidence type="ECO:0000256" key="1">
    <source>
        <dbReference type="ARBA" id="ARBA00005898"/>
    </source>
</evidence>
<feature type="binding site" evidence="7">
    <location>
        <position position="180"/>
    </location>
    <ligand>
        <name>UDP-N-acetyl-alpha-D-muramoyl-L-alanyl-D-glutamate</name>
        <dbReference type="ChEBI" id="CHEBI:83900"/>
    </ligand>
</feature>
<dbReference type="Proteomes" id="UP001501321">
    <property type="component" value="Unassembled WGS sequence"/>
</dbReference>
<keyword evidence="7" id="KW-0460">Magnesium</keyword>
<dbReference type="EMBL" id="BAABFC010000013">
    <property type="protein sequence ID" value="GAA4500242.1"/>
    <property type="molecule type" value="Genomic_DNA"/>
</dbReference>
<comment type="function">
    <text evidence="7">Catalyzes the addition of meso-diaminopimelic acid to the nucleotide precursor UDP-N-acetylmuramoyl-L-alanyl-D-glutamate (UMAG) in the biosynthesis of bacterial cell-wall peptidoglycan.</text>
</comment>
<dbReference type="NCBIfam" id="NF001126">
    <property type="entry name" value="PRK00139.1-4"/>
    <property type="match status" value="1"/>
</dbReference>
<keyword evidence="5 7" id="KW-0131">Cell cycle</keyword>
<feature type="binding site" evidence="7">
    <location>
        <position position="384"/>
    </location>
    <ligand>
        <name>meso-2,6-diaminopimelate</name>
        <dbReference type="ChEBI" id="CHEBI:57791"/>
    </ligand>
</feature>
<feature type="binding site" evidence="7">
    <location>
        <begin position="153"/>
        <end position="154"/>
    </location>
    <ligand>
        <name>UDP-N-acetyl-alpha-D-muramoyl-L-alanyl-D-glutamate</name>
        <dbReference type="ChEBI" id="CHEBI:83900"/>
    </ligand>
</feature>
<name>A0ABP8QAZ5_9GAMM</name>
<feature type="binding site" evidence="7">
    <location>
        <position position="463"/>
    </location>
    <ligand>
        <name>meso-2,6-diaminopimelate</name>
        <dbReference type="ChEBI" id="CHEBI:57791"/>
    </ligand>
</feature>
<dbReference type="NCBIfam" id="TIGR01085">
    <property type="entry name" value="murE"/>
    <property type="match status" value="1"/>
</dbReference>
<comment type="caution">
    <text evidence="12">The sequence shown here is derived from an EMBL/GenBank/DDBJ whole genome shotgun (WGS) entry which is preliminary data.</text>
</comment>
<organism evidence="12 13">
    <name type="scientific">Pseudaeromonas paramecii</name>
    <dbReference type="NCBI Taxonomy" id="2138166"/>
    <lineage>
        <taxon>Bacteria</taxon>
        <taxon>Pseudomonadati</taxon>
        <taxon>Pseudomonadota</taxon>
        <taxon>Gammaproteobacteria</taxon>
        <taxon>Aeromonadales</taxon>
        <taxon>Aeromonadaceae</taxon>
        <taxon>Pseudaeromonas</taxon>
    </lineage>
</organism>
<comment type="pathway">
    <text evidence="7 8">Cell wall biogenesis; peptidoglycan biosynthesis.</text>
</comment>
<feature type="binding site" evidence="7">
    <location>
        <position position="152"/>
    </location>
    <ligand>
        <name>UDP-N-acetyl-alpha-D-muramoyl-L-alanyl-D-glutamate</name>
        <dbReference type="ChEBI" id="CHEBI:83900"/>
    </ligand>
</feature>
<comment type="cofactor">
    <cofactor evidence="7">
        <name>Mg(2+)</name>
        <dbReference type="ChEBI" id="CHEBI:18420"/>
    </cofactor>
</comment>
<dbReference type="InterPro" id="IPR000713">
    <property type="entry name" value="Mur_ligase_N"/>
</dbReference>
<evidence type="ECO:0000256" key="4">
    <source>
        <dbReference type="ARBA" id="ARBA00022984"/>
    </source>
</evidence>
<dbReference type="Gene3D" id="3.40.1390.10">
    <property type="entry name" value="MurE/MurF, N-terminal domain"/>
    <property type="match status" value="1"/>
</dbReference>
<dbReference type="InterPro" id="IPR035911">
    <property type="entry name" value="MurE/MurF_N"/>
</dbReference>
<protein>
    <recommendedName>
        <fullName evidence="7">UDP-N-acetylmuramoyl-L-alanyl-D-glutamate--2,6-diaminopimelate ligase</fullName>
        <ecNumber evidence="7">6.3.2.13</ecNumber>
    </recommendedName>
    <alternativeName>
        <fullName evidence="7">Meso-A2pm-adding enzyme</fullName>
    </alternativeName>
    <alternativeName>
        <fullName evidence="7">Meso-diaminopimelate-adding enzyme</fullName>
    </alternativeName>
    <alternativeName>
        <fullName evidence="7">UDP-MurNAc-L-Ala-D-Glu:meso-diaminopimelate ligase</fullName>
    </alternativeName>
    <alternativeName>
        <fullName evidence="7">UDP-MurNAc-tripeptide synthetase</fullName>
    </alternativeName>
    <alternativeName>
        <fullName evidence="7">UDP-N-acetylmuramyl-tripeptide synthetase</fullName>
    </alternativeName>
</protein>
<keyword evidence="3 7" id="KW-0133">Cell shape</keyword>
<gene>
    <name evidence="7 12" type="primary">murE</name>
    <name evidence="12" type="ORF">GCM10023095_21730</name>
</gene>
<dbReference type="InterPro" id="IPR013221">
    <property type="entry name" value="Mur_ligase_cen"/>
</dbReference>
<dbReference type="InterPro" id="IPR005761">
    <property type="entry name" value="UDP-N-AcMur-Glu-dNH2Pim_ligase"/>
</dbReference>
<evidence type="ECO:0000259" key="9">
    <source>
        <dbReference type="Pfam" id="PF01225"/>
    </source>
</evidence>
<comment type="subcellular location">
    <subcellularLocation>
        <location evidence="7 8">Cytoplasm</location>
    </subcellularLocation>
</comment>
<evidence type="ECO:0000256" key="8">
    <source>
        <dbReference type="RuleBase" id="RU004135"/>
    </source>
</evidence>
<dbReference type="GO" id="GO:0016874">
    <property type="term" value="F:ligase activity"/>
    <property type="evidence" value="ECO:0007669"/>
    <property type="project" value="UniProtKB-KW"/>
</dbReference>
<feature type="binding site" evidence="7">
    <location>
        <position position="186"/>
    </location>
    <ligand>
        <name>UDP-N-acetyl-alpha-D-muramoyl-L-alanyl-D-glutamate</name>
        <dbReference type="ChEBI" id="CHEBI:83900"/>
    </ligand>
</feature>
<feature type="binding site" evidence="7">
    <location>
        <position position="26"/>
    </location>
    <ligand>
        <name>UDP-N-acetyl-alpha-D-muramoyl-L-alanyl-D-glutamate</name>
        <dbReference type="ChEBI" id="CHEBI:83900"/>
    </ligand>
</feature>
<keyword evidence="7" id="KW-0067">ATP-binding</keyword>
<evidence type="ECO:0000256" key="7">
    <source>
        <dbReference type="HAMAP-Rule" id="MF_00208"/>
    </source>
</evidence>
<dbReference type="Pfam" id="PF08245">
    <property type="entry name" value="Mur_ligase_M"/>
    <property type="match status" value="1"/>
</dbReference>
<feature type="binding site" evidence="7">
    <location>
        <position position="188"/>
    </location>
    <ligand>
        <name>UDP-N-acetyl-alpha-D-muramoyl-L-alanyl-D-glutamate</name>
        <dbReference type="ChEBI" id="CHEBI:83900"/>
    </ligand>
</feature>
<dbReference type="SUPFAM" id="SSF53623">
    <property type="entry name" value="MurD-like peptide ligases, catalytic domain"/>
    <property type="match status" value="1"/>
</dbReference>
<feature type="modified residue" description="N6-carboxylysine" evidence="7">
    <location>
        <position position="220"/>
    </location>
</feature>
<dbReference type="EC" id="6.3.2.13" evidence="7"/>
<evidence type="ECO:0000259" key="11">
    <source>
        <dbReference type="Pfam" id="PF08245"/>
    </source>
</evidence>
<evidence type="ECO:0000256" key="5">
    <source>
        <dbReference type="ARBA" id="ARBA00023306"/>
    </source>
</evidence>
<keyword evidence="7" id="KW-0963">Cytoplasm</keyword>
<feature type="binding site" evidence="7">
    <location>
        <begin position="408"/>
        <end position="411"/>
    </location>
    <ligand>
        <name>meso-2,6-diaminopimelate</name>
        <dbReference type="ChEBI" id="CHEBI:57791"/>
    </ligand>
</feature>
<feature type="domain" description="Mur ligase N-terminal catalytic" evidence="9">
    <location>
        <begin position="23"/>
        <end position="96"/>
    </location>
</feature>
<comment type="catalytic activity">
    <reaction evidence="7">
        <text>UDP-N-acetyl-alpha-D-muramoyl-L-alanyl-D-glutamate + meso-2,6-diaminopimelate + ATP = UDP-N-acetyl-alpha-D-muramoyl-L-alanyl-gamma-D-glutamyl-meso-2,6-diaminopimelate + ADP + phosphate + H(+)</text>
        <dbReference type="Rhea" id="RHEA:23676"/>
        <dbReference type="ChEBI" id="CHEBI:15378"/>
        <dbReference type="ChEBI" id="CHEBI:30616"/>
        <dbReference type="ChEBI" id="CHEBI:43474"/>
        <dbReference type="ChEBI" id="CHEBI:57791"/>
        <dbReference type="ChEBI" id="CHEBI:83900"/>
        <dbReference type="ChEBI" id="CHEBI:83905"/>
        <dbReference type="ChEBI" id="CHEBI:456216"/>
        <dbReference type="EC" id="6.3.2.13"/>
    </reaction>
</comment>
<evidence type="ECO:0000256" key="2">
    <source>
        <dbReference type="ARBA" id="ARBA00022618"/>
    </source>
</evidence>
<keyword evidence="6 7" id="KW-0961">Cell wall biogenesis/degradation</keyword>